<evidence type="ECO:0000313" key="1">
    <source>
        <dbReference type="EMBL" id="MDN4175841.1"/>
    </source>
</evidence>
<organism evidence="1 2">
    <name type="scientific">Nocardioides oceani</name>
    <dbReference type="NCBI Taxonomy" id="3058369"/>
    <lineage>
        <taxon>Bacteria</taxon>
        <taxon>Bacillati</taxon>
        <taxon>Actinomycetota</taxon>
        <taxon>Actinomycetes</taxon>
        <taxon>Propionibacteriales</taxon>
        <taxon>Nocardioidaceae</taxon>
        <taxon>Nocardioides</taxon>
    </lineage>
</organism>
<proteinExistence type="predicted"/>
<evidence type="ECO:0000313" key="2">
    <source>
        <dbReference type="Proteomes" id="UP001168620"/>
    </source>
</evidence>
<reference evidence="1" key="1">
    <citation type="submission" date="2023-06" db="EMBL/GenBank/DDBJ databases">
        <title>Draft genome sequence of Nocardioides sp. SOB77.</title>
        <authorList>
            <person name="Zhang G."/>
        </authorList>
    </citation>
    <scope>NUCLEOTIDE SEQUENCE</scope>
    <source>
        <strain evidence="1">SOB77</strain>
    </source>
</reference>
<accession>A0ABT8FMU6</accession>
<gene>
    <name evidence="1" type="ORF">QWY28_22970</name>
</gene>
<name>A0ABT8FMU6_9ACTN</name>
<comment type="caution">
    <text evidence="1">The sequence shown here is derived from an EMBL/GenBank/DDBJ whole genome shotgun (WGS) entry which is preliminary data.</text>
</comment>
<protein>
    <submittedName>
        <fullName evidence="1">Uncharacterized protein</fullName>
    </submittedName>
</protein>
<sequence>MKSPFSLGLAQYCFDRDIPHPGFVVLDSPLVTYRPPDPGRHEPSDRENLPEGVVGAFYRDIQSRFDGQVIVMENTDPPEPLKDDALDIVFTKAPTFGRYGYFPHRSPAEREVLVDGDS</sequence>
<dbReference type="Proteomes" id="UP001168620">
    <property type="component" value="Unassembled WGS sequence"/>
</dbReference>
<keyword evidence="2" id="KW-1185">Reference proteome</keyword>
<dbReference type="EMBL" id="JAUHJQ010000030">
    <property type="protein sequence ID" value="MDN4175841.1"/>
    <property type="molecule type" value="Genomic_DNA"/>
</dbReference>
<dbReference type="RefSeq" id="WP_300955250.1">
    <property type="nucleotide sequence ID" value="NZ_JAUHJQ010000030.1"/>
</dbReference>